<keyword evidence="4" id="KW-1185">Reference proteome</keyword>
<dbReference type="Gene3D" id="3.40.50.10330">
    <property type="entry name" value="Probable inorganic polyphosphate/atp-NAD kinase, domain 1"/>
    <property type="match status" value="1"/>
</dbReference>
<name>M2U2R3_9SPHN</name>
<protein>
    <recommendedName>
        <fullName evidence="2">DAGKc domain-containing protein</fullName>
    </recommendedName>
</protein>
<dbReference type="SUPFAM" id="SSF111331">
    <property type="entry name" value="NAD kinase/diacylglycerol kinase-like"/>
    <property type="match status" value="1"/>
</dbReference>
<reference evidence="3 4" key="1">
    <citation type="journal article" date="2013" name="Genome Announc.">
        <title>Draft Genome Sequence of Strain JLT2015T, Belonging to the Family Sphingomonadaceae of the Alphaproteobacteria.</title>
        <authorList>
            <person name="Tang K."/>
            <person name="Liu K."/>
            <person name="Li S."/>
            <person name="Jiao N."/>
        </authorList>
    </citation>
    <scope>NUCLEOTIDE SEQUENCE [LARGE SCALE GENOMIC DNA]</scope>
    <source>
        <strain evidence="3 4">JLT2015</strain>
    </source>
</reference>
<comment type="caution">
    <text evidence="3">The sequence shown here is derived from an EMBL/GenBank/DDBJ whole genome shotgun (WGS) entry which is preliminary data.</text>
</comment>
<proteinExistence type="predicted"/>
<gene>
    <name evidence="3" type="ORF">C725_2295</name>
</gene>
<organism evidence="3 4">
    <name type="scientific">Pacificimonas flava</name>
    <dbReference type="NCBI Taxonomy" id="1234595"/>
    <lineage>
        <taxon>Bacteria</taxon>
        <taxon>Pseudomonadati</taxon>
        <taxon>Pseudomonadota</taxon>
        <taxon>Alphaproteobacteria</taxon>
        <taxon>Sphingomonadales</taxon>
        <taxon>Sphingosinicellaceae</taxon>
        <taxon>Pacificimonas</taxon>
    </lineage>
</organism>
<dbReference type="SMART" id="SM00046">
    <property type="entry name" value="DAGKc"/>
    <property type="match status" value="1"/>
</dbReference>
<dbReference type="EMBL" id="AMRV01000008">
    <property type="protein sequence ID" value="EMD82257.1"/>
    <property type="molecule type" value="Genomic_DNA"/>
</dbReference>
<dbReference type="InterPro" id="IPR017438">
    <property type="entry name" value="ATP-NAD_kinase_N"/>
</dbReference>
<dbReference type="Proteomes" id="UP000011717">
    <property type="component" value="Unassembled WGS sequence"/>
</dbReference>
<accession>M2U2R3</accession>
<dbReference type="Pfam" id="PF00781">
    <property type="entry name" value="DAGK_cat"/>
    <property type="match status" value="1"/>
</dbReference>
<dbReference type="RefSeq" id="WP_008602991.1">
    <property type="nucleotide sequence ID" value="NZ_AMRV01000008.1"/>
</dbReference>
<sequence>MGRFGPAVPGGADGAVSERRAAEAALDKSLREADDHARKAAASGQARTAPRVGIISNPRSHRNKSGARPKLEIERGALLATPATREALAEAMLHFARHGVDLLIVDGGDGTLRDVMTAALPAFGGVLPAMAILPSGKTNAFAIDLGIPLDWTVADAVKSVRAGRTRGRAPLEIHRHERGAKPLRGFLFGAGAFVRATALAQRTHRIGAFNGLAVGMSLVWAIGQTFFGRRDNPWRVGEHMTIAKAESGETMDRNFYLVLASTLSSLPLGLKPFGRSRGTLSLLETDAPPKWLPVTTPAVLMGKEGGWLARAGYRHHHDSDAYEIETEGGFILDGEAYPAGALTLKAGDPVHFAVP</sequence>
<evidence type="ECO:0000313" key="3">
    <source>
        <dbReference type="EMBL" id="EMD82257.1"/>
    </source>
</evidence>
<feature type="compositionally biased region" description="Basic and acidic residues" evidence="1">
    <location>
        <begin position="16"/>
        <end position="38"/>
    </location>
</feature>
<evidence type="ECO:0000256" key="1">
    <source>
        <dbReference type="SAM" id="MobiDB-lite"/>
    </source>
</evidence>
<evidence type="ECO:0000259" key="2">
    <source>
        <dbReference type="PROSITE" id="PS50146"/>
    </source>
</evidence>
<dbReference type="OrthoDB" id="7209949at2"/>
<feature type="compositionally biased region" description="Low complexity" evidence="1">
    <location>
        <begin position="1"/>
        <end position="10"/>
    </location>
</feature>
<feature type="region of interest" description="Disordered" evidence="1">
    <location>
        <begin position="1"/>
        <end position="68"/>
    </location>
</feature>
<evidence type="ECO:0000313" key="4">
    <source>
        <dbReference type="Proteomes" id="UP000011717"/>
    </source>
</evidence>
<dbReference type="InterPro" id="IPR001206">
    <property type="entry name" value="Diacylglycerol_kinase_cat_dom"/>
</dbReference>
<dbReference type="InterPro" id="IPR016064">
    <property type="entry name" value="NAD/diacylglycerol_kinase_sf"/>
</dbReference>
<dbReference type="GO" id="GO:0016301">
    <property type="term" value="F:kinase activity"/>
    <property type="evidence" value="ECO:0007669"/>
    <property type="project" value="InterPro"/>
</dbReference>
<feature type="domain" description="DAGKc" evidence="2">
    <location>
        <begin position="85"/>
        <end position="179"/>
    </location>
</feature>
<dbReference type="AlphaFoldDB" id="M2U2R3"/>
<dbReference type="PROSITE" id="PS50146">
    <property type="entry name" value="DAGK"/>
    <property type="match status" value="1"/>
</dbReference>